<evidence type="ECO:0000313" key="5">
    <source>
        <dbReference type="EMBL" id="OGW95403.1"/>
    </source>
</evidence>
<dbReference type="InterPro" id="IPR051829">
    <property type="entry name" value="Multiheme_Cytochr_ET"/>
</dbReference>
<reference evidence="5 6" key="1">
    <citation type="journal article" date="2016" name="Nat. Commun.">
        <title>Thousands of microbial genomes shed light on interconnected biogeochemical processes in an aquifer system.</title>
        <authorList>
            <person name="Anantharaman K."/>
            <person name="Brown C.T."/>
            <person name="Hug L.A."/>
            <person name="Sharon I."/>
            <person name="Castelle C.J."/>
            <person name="Probst A.J."/>
            <person name="Thomas B.C."/>
            <person name="Singh A."/>
            <person name="Wilkins M.J."/>
            <person name="Karaoz U."/>
            <person name="Brodie E.L."/>
            <person name="Williams K.H."/>
            <person name="Hubbard S.S."/>
            <person name="Banfield J.F."/>
        </authorList>
    </citation>
    <scope>NUCLEOTIDE SEQUENCE [LARGE SCALE GENOMIC DNA]</scope>
</reference>
<accession>A0A1G1KR71</accession>
<dbReference type="Proteomes" id="UP000178187">
    <property type="component" value="Unassembled WGS sequence"/>
</dbReference>
<dbReference type="Pfam" id="PF13435">
    <property type="entry name" value="Cytochrome_C554"/>
    <property type="match status" value="1"/>
</dbReference>
<evidence type="ECO:0000313" key="6">
    <source>
        <dbReference type="Proteomes" id="UP000178187"/>
    </source>
</evidence>
<keyword evidence="2" id="KW-1133">Transmembrane helix</keyword>
<protein>
    <submittedName>
        <fullName evidence="5">Uncharacterized protein</fullName>
    </submittedName>
</protein>
<dbReference type="Pfam" id="PF14522">
    <property type="entry name" value="Cytochrome_C7"/>
    <property type="match status" value="1"/>
</dbReference>
<sequence length="246" mass="27363">MPKIPQQVISLGILFLIAIGGFVIARKFFIPHSFGLYGHYRADAVEEIKKQEIVYAGAKACYDCHDDIYDLKAQSYHKDVACEVCHGPAASHVENPDGVLPPIPNDRKGCAICHDYSPPRPTGFPQIIEARHNPGKVCKSCHNPHNPTLPHTPESCSACHREIYMKKSISSHASLECATCHTVPEGHLTSPRANEVGKPQKREFCGQCHAEDAQVSKDILRIDLKTHGERSLCWECHYPHDPETNT</sequence>
<dbReference type="EMBL" id="MHFR01000063">
    <property type="protein sequence ID" value="OGW95403.1"/>
    <property type="molecule type" value="Genomic_DNA"/>
</dbReference>
<dbReference type="PANTHER" id="PTHR35038:SF8">
    <property type="entry name" value="C-TYPE POLYHEME CYTOCHROME OMCC"/>
    <property type="match status" value="1"/>
</dbReference>
<keyword evidence="2" id="KW-0812">Transmembrane</keyword>
<organism evidence="5 6">
    <name type="scientific">Candidatus Danuiimicrobium aquiferis</name>
    <dbReference type="NCBI Taxonomy" id="1801832"/>
    <lineage>
        <taxon>Bacteria</taxon>
        <taxon>Pseudomonadati</taxon>
        <taxon>Candidatus Omnitrophota</taxon>
        <taxon>Candidatus Danuiimicrobium</taxon>
    </lineage>
</organism>
<evidence type="ECO:0000256" key="1">
    <source>
        <dbReference type="ARBA" id="ARBA00022729"/>
    </source>
</evidence>
<feature type="transmembrane region" description="Helical" evidence="2">
    <location>
        <begin position="6"/>
        <end position="25"/>
    </location>
</feature>
<gene>
    <name evidence="5" type="ORF">A3G33_10505</name>
</gene>
<feature type="domain" description="Cytochrome c7-like" evidence="4">
    <location>
        <begin position="107"/>
        <end position="161"/>
    </location>
</feature>
<dbReference type="InterPro" id="IPR029467">
    <property type="entry name" value="Cyt_c7-like"/>
</dbReference>
<keyword evidence="2" id="KW-0472">Membrane</keyword>
<name>A0A1G1KR71_9BACT</name>
<evidence type="ECO:0000259" key="3">
    <source>
        <dbReference type="Pfam" id="PF13435"/>
    </source>
</evidence>
<dbReference type="AlphaFoldDB" id="A0A1G1KR71"/>
<dbReference type="PANTHER" id="PTHR35038">
    <property type="entry name" value="DISSIMILATORY SULFITE REDUCTASE SIRA"/>
    <property type="match status" value="1"/>
</dbReference>
<dbReference type="Gene3D" id="1.10.287.3080">
    <property type="match status" value="2"/>
</dbReference>
<evidence type="ECO:0000259" key="4">
    <source>
        <dbReference type="Pfam" id="PF14522"/>
    </source>
</evidence>
<evidence type="ECO:0000256" key="2">
    <source>
        <dbReference type="SAM" id="Phobius"/>
    </source>
</evidence>
<dbReference type="InterPro" id="IPR023155">
    <property type="entry name" value="Cyt_c-552/4"/>
</dbReference>
<feature type="domain" description="Cytochrome c-552/4" evidence="3">
    <location>
        <begin position="53"/>
        <end position="87"/>
    </location>
</feature>
<comment type="caution">
    <text evidence="5">The sequence shown here is derived from an EMBL/GenBank/DDBJ whole genome shotgun (WGS) entry which is preliminary data.</text>
</comment>
<keyword evidence="1" id="KW-0732">Signal</keyword>
<proteinExistence type="predicted"/>
<dbReference type="SUPFAM" id="SSF48695">
    <property type="entry name" value="Multiheme cytochromes"/>
    <property type="match status" value="1"/>
</dbReference>
<dbReference type="InterPro" id="IPR036280">
    <property type="entry name" value="Multihaem_cyt_sf"/>
</dbReference>